<keyword evidence="1" id="KW-0732">Signal</keyword>
<evidence type="ECO:0000256" key="1">
    <source>
        <dbReference type="SAM" id="SignalP"/>
    </source>
</evidence>
<keyword evidence="4" id="KW-1185">Reference proteome</keyword>
<sequence>MNNNLVKSIKKTMVVLVLLATGLASFPASGVRADSVQFSDIPANHWAKGGIDSAVKKGIVVGYPSGLFMPNANVSRAEFIKMIVTATGQTVEPTEGKWYEGYVNAAEQAKLYVTSDFANSELEWNAKITRKEMARIAARATGLETKEDDKWMYLATKTGLISGLGAGKLGEKENTTRAQAVVTVERVLTVKGGGKLPIDKYAVGSAELVWHKTNIFTVMPEIMTTGDPMKDLTVADLWKEDKMKITSKDGLYSAELDELLVIDLADKNDPNLAQIPDLATLKWKNTFDNSPDGIRITEKYLDSYLIYTKGHVNFNNDTKRYSPTSLFIVEFGGLENDDYKSFANGNLNARALVFQKKPADLPIYILPKSGWVNKRGIIVSISVPSYAAYYSLRNEIIRIAGPNRIQ</sequence>
<evidence type="ECO:0000259" key="2">
    <source>
        <dbReference type="PROSITE" id="PS51272"/>
    </source>
</evidence>
<proteinExistence type="predicted"/>
<gene>
    <name evidence="3" type="ORF">J2Z70_002270</name>
</gene>
<feature type="signal peptide" evidence="1">
    <location>
        <begin position="1"/>
        <end position="33"/>
    </location>
</feature>
<protein>
    <recommendedName>
        <fullName evidence="2">SLH domain-containing protein</fullName>
    </recommendedName>
</protein>
<dbReference type="InterPro" id="IPR001119">
    <property type="entry name" value="SLH_dom"/>
</dbReference>
<evidence type="ECO:0000313" key="4">
    <source>
        <dbReference type="Proteomes" id="UP000773462"/>
    </source>
</evidence>
<comment type="caution">
    <text evidence="3">The sequence shown here is derived from an EMBL/GenBank/DDBJ whole genome shotgun (WGS) entry which is preliminary data.</text>
</comment>
<feature type="domain" description="SLH" evidence="2">
    <location>
        <begin position="34"/>
        <end position="97"/>
    </location>
</feature>
<dbReference type="Pfam" id="PF00395">
    <property type="entry name" value="SLH"/>
    <property type="match status" value="1"/>
</dbReference>
<dbReference type="Proteomes" id="UP000773462">
    <property type="component" value="Unassembled WGS sequence"/>
</dbReference>
<evidence type="ECO:0000313" key="3">
    <source>
        <dbReference type="EMBL" id="MBP2112116.1"/>
    </source>
</evidence>
<reference evidence="3 4" key="1">
    <citation type="submission" date="2021-03" db="EMBL/GenBank/DDBJ databases">
        <title>Genomic Encyclopedia of Type Strains, Phase IV (KMG-IV): sequencing the most valuable type-strain genomes for metagenomic binning, comparative biology and taxonomic classification.</title>
        <authorList>
            <person name="Goeker M."/>
        </authorList>
    </citation>
    <scope>NUCLEOTIDE SEQUENCE [LARGE SCALE GENOMIC DNA]</scope>
    <source>
        <strain evidence="3 4">DSM 101953</strain>
    </source>
</reference>
<dbReference type="PROSITE" id="PS51272">
    <property type="entry name" value="SLH"/>
    <property type="match status" value="1"/>
</dbReference>
<dbReference type="RefSeq" id="WP_209872707.1">
    <property type="nucleotide sequence ID" value="NZ_JAGGLV010000006.1"/>
</dbReference>
<dbReference type="PANTHER" id="PTHR43308">
    <property type="entry name" value="OUTER MEMBRANE PROTEIN ALPHA-RELATED"/>
    <property type="match status" value="1"/>
</dbReference>
<dbReference type="InterPro" id="IPR051465">
    <property type="entry name" value="Cell_Envelope_Struct_Comp"/>
</dbReference>
<accession>A0ABS4NRQ7</accession>
<organism evidence="3 4">
    <name type="scientific">Paenibacillus silagei</name>
    <dbReference type="NCBI Taxonomy" id="1670801"/>
    <lineage>
        <taxon>Bacteria</taxon>
        <taxon>Bacillati</taxon>
        <taxon>Bacillota</taxon>
        <taxon>Bacilli</taxon>
        <taxon>Bacillales</taxon>
        <taxon>Paenibacillaceae</taxon>
        <taxon>Paenibacillus</taxon>
    </lineage>
</organism>
<dbReference type="EMBL" id="JAGGLV010000006">
    <property type="protein sequence ID" value="MBP2112116.1"/>
    <property type="molecule type" value="Genomic_DNA"/>
</dbReference>
<feature type="chain" id="PRO_5047526724" description="SLH domain-containing protein" evidence="1">
    <location>
        <begin position="34"/>
        <end position="406"/>
    </location>
</feature>
<name>A0ABS4NRQ7_9BACL</name>